<proteinExistence type="predicted"/>
<accession>A0A7R9BN56</accession>
<keyword evidence="2" id="KW-1185">Reference proteome</keyword>
<dbReference type="EMBL" id="OA882911">
    <property type="protein sequence ID" value="CAD7277337.1"/>
    <property type="molecule type" value="Genomic_DNA"/>
</dbReference>
<dbReference type="PANTHER" id="PTHR47271">
    <property type="entry name" value="ARGININE DEIMINASE"/>
    <property type="match status" value="1"/>
</dbReference>
<reference evidence="1" key="1">
    <citation type="submission" date="2020-11" db="EMBL/GenBank/DDBJ databases">
        <authorList>
            <person name="Tran Van P."/>
        </authorList>
    </citation>
    <scope>NUCLEOTIDE SEQUENCE</scope>
</reference>
<dbReference type="GO" id="GO:0016990">
    <property type="term" value="F:arginine deiminase activity"/>
    <property type="evidence" value="ECO:0007669"/>
    <property type="project" value="TreeGrafter"/>
</dbReference>
<dbReference type="GO" id="GO:0019546">
    <property type="term" value="P:L-arginine deiminase pathway"/>
    <property type="evidence" value="ECO:0007669"/>
    <property type="project" value="TreeGrafter"/>
</dbReference>
<dbReference type="EMBL" id="CAJPEX010000874">
    <property type="protein sequence ID" value="CAG0917489.1"/>
    <property type="molecule type" value="Genomic_DNA"/>
</dbReference>
<sequence>MGVFSTVRSVAQMAKNFAVLPRATKLLVVNPKHFDVKYVINPHMEGKIGTVDFAKAAAQWRDLKGIYEKLGFDVYEFDGAQGFPDMVYSANHGLSFRGADEGKSVKEVFMSNMGTEQRRGEVPFFEEWYKKQGYKIHHLPNDLKFEGMGDALWHGSRKLLWGGHGFRSSPKTYEIISNAWNVPIITLELLDPDFYHIDTCLSILDNDTALVFPGAFTVEGNEIIRSVFSKVIEAPEQEARRNMACNAFCPDEKNVIIQAGSEVTNERLEKAGFTVVPVDTTEFMKGGGSVFCMKMFTW</sequence>
<dbReference type="Gene3D" id="3.75.10.10">
    <property type="entry name" value="L-arginine/glycine Amidinotransferase, Chain A"/>
    <property type="match status" value="1"/>
</dbReference>
<dbReference type="AlphaFoldDB" id="A0A7R9BN56"/>
<dbReference type="Pfam" id="PF19420">
    <property type="entry name" value="DDAH_eukar"/>
    <property type="match status" value="1"/>
</dbReference>
<evidence type="ECO:0008006" key="3">
    <source>
        <dbReference type="Google" id="ProtNLM"/>
    </source>
</evidence>
<protein>
    <recommendedName>
        <fullName evidence="3">Amidinotransferase</fullName>
    </recommendedName>
</protein>
<evidence type="ECO:0000313" key="1">
    <source>
        <dbReference type="EMBL" id="CAD7277337.1"/>
    </source>
</evidence>
<dbReference type="SUPFAM" id="SSF55909">
    <property type="entry name" value="Pentein"/>
    <property type="match status" value="1"/>
</dbReference>
<name>A0A7R9BN56_9CRUS</name>
<evidence type="ECO:0000313" key="2">
    <source>
        <dbReference type="Proteomes" id="UP000678499"/>
    </source>
</evidence>
<dbReference type="OrthoDB" id="5912827at2759"/>
<gene>
    <name evidence="1" type="ORF">NMOB1V02_LOCUS5072</name>
</gene>
<dbReference type="PANTHER" id="PTHR47271:SF2">
    <property type="entry name" value="ARGININE DEIMINASE"/>
    <property type="match status" value="1"/>
</dbReference>
<organism evidence="1">
    <name type="scientific">Notodromas monacha</name>
    <dbReference type="NCBI Taxonomy" id="399045"/>
    <lineage>
        <taxon>Eukaryota</taxon>
        <taxon>Metazoa</taxon>
        <taxon>Ecdysozoa</taxon>
        <taxon>Arthropoda</taxon>
        <taxon>Crustacea</taxon>
        <taxon>Oligostraca</taxon>
        <taxon>Ostracoda</taxon>
        <taxon>Podocopa</taxon>
        <taxon>Podocopida</taxon>
        <taxon>Cypridocopina</taxon>
        <taxon>Cypridoidea</taxon>
        <taxon>Cyprididae</taxon>
        <taxon>Notodromas</taxon>
    </lineage>
</organism>
<dbReference type="Proteomes" id="UP000678499">
    <property type="component" value="Unassembled WGS sequence"/>
</dbReference>